<dbReference type="AlphaFoldDB" id="A0A1I1J0W1"/>
<dbReference type="InterPro" id="IPR007421">
    <property type="entry name" value="Schlafen_AlbA_2_dom"/>
</dbReference>
<feature type="domain" description="Schlafen AlbA-2" evidence="1">
    <location>
        <begin position="154"/>
        <end position="297"/>
    </location>
</feature>
<dbReference type="PANTHER" id="PTHR30595:SF6">
    <property type="entry name" value="SCHLAFEN ALBA-2 DOMAIN-CONTAINING PROTEIN"/>
    <property type="match status" value="1"/>
</dbReference>
<dbReference type="InterPro" id="IPR011006">
    <property type="entry name" value="CheY-like_superfamily"/>
</dbReference>
<protein>
    <submittedName>
        <fullName evidence="2">Putative DNA-binding domain-containing protein</fullName>
    </submittedName>
</protein>
<organism evidence="2 3">
    <name type="scientific">Zunongwangia mangrovi</name>
    <dbReference type="NCBI Taxonomy" id="1334022"/>
    <lineage>
        <taxon>Bacteria</taxon>
        <taxon>Pseudomonadati</taxon>
        <taxon>Bacteroidota</taxon>
        <taxon>Flavobacteriia</taxon>
        <taxon>Flavobacteriales</taxon>
        <taxon>Flavobacteriaceae</taxon>
        <taxon>Zunongwangia</taxon>
    </lineage>
</organism>
<reference evidence="3" key="1">
    <citation type="submission" date="2016-10" db="EMBL/GenBank/DDBJ databases">
        <authorList>
            <person name="Varghese N."/>
            <person name="Submissions S."/>
        </authorList>
    </citation>
    <scope>NUCLEOTIDE SEQUENCE [LARGE SCALE GENOMIC DNA]</scope>
    <source>
        <strain evidence="3">DSM 24499</strain>
    </source>
</reference>
<dbReference type="PANTHER" id="PTHR30595">
    <property type="entry name" value="GLPR-RELATED TRANSCRIPTIONAL REPRESSOR"/>
    <property type="match status" value="1"/>
</dbReference>
<dbReference type="Pfam" id="PF04326">
    <property type="entry name" value="SLFN_AlbA_2"/>
    <property type="match status" value="1"/>
</dbReference>
<dbReference type="InterPro" id="IPR038461">
    <property type="entry name" value="Schlafen_AlbA_2_dom_sf"/>
</dbReference>
<dbReference type="OrthoDB" id="9758243at2"/>
<dbReference type="Gene3D" id="3.30.950.30">
    <property type="entry name" value="Schlafen, AAA domain"/>
    <property type="match status" value="1"/>
</dbReference>
<name>A0A1I1J0W1_9FLAO</name>
<dbReference type="RefSeq" id="WP_092542442.1">
    <property type="nucleotide sequence ID" value="NZ_FOKV01000004.1"/>
</dbReference>
<evidence type="ECO:0000259" key="1">
    <source>
        <dbReference type="Pfam" id="PF04326"/>
    </source>
</evidence>
<dbReference type="SUPFAM" id="SSF52172">
    <property type="entry name" value="CheY-like"/>
    <property type="match status" value="1"/>
</dbReference>
<sequence>MSKKILLIDDEKTFKDAFKIKAQSKGYQLAWAKSFDTMREKLPSIVTKITAVILDVKCLISDNQEIEKPDFIGMAINYLNQNYPDVPRLILTGDEKAIDGIRMFFNADTEDVYTKSPKDLDLLFKKIEFHQSNFQTRLLKGEQKCILEFIKQEEGKKIEFKSSLRFSINDNALDKSLEFESFKNIAAFLNSDGGDLLIGIDDDKKILGLENSDFTTFNRDNKQDALKLHIDNLIETYFGNAVHRVLNVSLVTIDNKTICRINVEGRYQEPIFVKKKTINQKAYNAFYIRRSSSARELRGDEIDQYIKGHWNENL</sequence>
<accession>A0A1I1J0W1</accession>
<dbReference type="EMBL" id="FOKV01000004">
    <property type="protein sequence ID" value="SFC39090.1"/>
    <property type="molecule type" value="Genomic_DNA"/>
</dbReference>
<keyword evidence="2" id="KW-0238">DNA-binding</keyword>
<dbReference type="GO" id="GO:0003677">
    <property type="term" value="F:DNA binding"/>
    <property type="evidence" value="ECO:0007669"/>
    <property type="project" value="UniProtKB-KW"/>
</dbReference>
<dbReference type="Proteomes" id="UP000199438">
    <property type="component" value="Unassembled WGS sequence"/>
</dbReference>
<evidence type="ECO:0000313" key="3">
    <source>
        <dbReference type="Proteomes" id="UP000199438"/>
    </source>
</evidence>
<evidence type="ECO:0000313" key="2">
    <source>
        <dbReference type="EMBL" id="SFC39090.1"/>
    </source>
</evidence>
<gene>
    <name evidence="2" type="ORF">SAMN04487907_10445</name>
</gene>
<dbReference type="STRING" id="1334022.SAMN04487907_10445"/>
<keyword evidence="3" id="KW-1185">Reference proteome</keyword>
<dbReference type="Gene3D" id="3.40.50.2300">
    <property type="match status" value="1"/>
</dbReference>
<proteinExistence type="predicted"/>